<protein>
    <recommendedName>
        <fullName evidence="3">Retrotransposon Copia-like N-terminal domain-containing protein</fullName>
    </recommendedName>
</protein>
<proteinExistence type="predicted"/>
<gene>
    <name evidence="1" type="ORF">FEM48_Zijuj11G0049200</name>
</gene>
<evidence type="ECO:0008006" key="3">
    <source>
        <dbReference type="Google" id="ProtNLM"/>
    </source>
</evidence>
<dbReference type="Proteomes" id="UP000813462">
    <property type="component" value="Unassembled WGS sequence"/>
</dbReference>
<comment type="caution">
    <text evidence="1">The sequence shown here is derived from an EMBL/GenBank/DDBJ whole genome shotgun (WGS) entry which is preliminary data.</text>
</comment>
<accession>A0A978UGY6</accession>
<reference evidence="1" key="1">
    <citation type="journal article" date="2021" name="Front. Plant Sci.">
        <title>Chromosome-Scale Genome Assembly for Chinese Sour Jujube and Insights Into Its Genome Evolution and Domestication Signature.</title>
        <authorList>
            <person name="Shen L.-Y."/>
            <person name="Luo H."/>
            <person name="Wang X.-L."/>
            <person name="Wang X.-M."/>
            <person name="Qiu X.-J."/>
            <person name="Liu H."/>
            <person name="Zhou S.-S."/>
            <person name="Jia K.-H."/>
            <person name="Nie S."/>
            <person name="Bao Y.-T."/>
            <person name="Zhang R.-G."/>
            <person name="Yun Q.-Z."/>
            <person name="Chai Y.-H."/>
            <person name="Lu J.-Y."/>
            <person name="Li Y."/>
            <person name="Zhao S.-W."/>
            <person name="Mao J.-F."/>
            <person name="Jia S.-G."/>
            <person name="Mao Y.-M."/>
        </authorList>
    </citation>
    <scope>NUCLEOTIDE SEQUENCE</scope>
    <source>
        <strain evidence="1">AT0</strain>
        <tissue evidence="1">Leaf</tissue>
    </source>
</reference>
<evidence type="ECO:0000313" key="1">
    <source>
        <dbReference type="EMBL" id="KAH7514067.1"/>
    </source>
</evidence>
<dbReference type="EMBL" id="JAEACU010000011">
    <property type="protein sequence ID" value="KAH7514067.1"/>
    <property type="molecule type" value="Genomic_DNA"/>
</dbReference>
<evidence type="ECO:0000313" key="2">
    <source>
        <dbReference type="Proteomes" id="UP000813462"/>
    </source>
</evidence>
<organism evidence="1 2">
    <name type="scientific">Ziziphus jujuba var. spinosa</name>
    <dbReference type="NCBI Taxonomy" id="714518"/>
    <lineage>
        <taxon>Eukaryota</taxon>
        <taxon>Viridiplantae</taxon>
        <taxon>Streptophyta</taxon>
        <taxon>Embryophyta</taxon>
        <taxon>Tracheophyta</taxon>
        <taxon>Spermatophyta</taxon>
        <taxon>Magnoliopsida</taxon>
        <taxon>eudicotyledons</taxon>
        <taxon>Gunneridae</taxon>
        <taxon>Pentapetalae</taxon>
        <taxon>rosids</taxon>
        <taxon>fabids</taxon>
        <taxon>Rosales</taxon>
        <taxon>Rhamnaceae</taxon>
        <taxon>Paliureae</taxon>
        <taxon>Ziziphus</taxon>
    </lineage>
</organism>
<name>A0A978UGY6_ZIZJJ</name>
<dbReference type="AlphaFoldDB" id="A0A978UGY6"/>
<sequence>MRRTLTMKVTDIMLTSNMDNFGVHFIGKNYSTWEFQFRLFVMGKELWGHIDGNDLAPTKLSTLAQWQVKDARAEYVDIIYVQVPTESLATVQKVHEQSKRDQFLMKLRPEYEATHSNLMIRDPSPSLDQLMGEVRGETCHKFNVLAARNTDILLLTVQRNLETITVVGSTTVDKSTLTLEMVQ</sequence>